<gene>
    <name evidence="2" type="ORF">HNR10_005858</name>
</gene>
<evidence type="ECO:0000256" key="1">
    <source>
        <dbReference type="SAM" id="Phobius"/>
    </source>
</evidence>
<keyword evidence="1" id="KW-0812">Transmembrane</keyword>
<keyword evidence="3" id="KW-1185">Reference proteome</keyword>
<feature type="transmembrane region" description="Helical" evidence="1">
    <location>
        <begin position="35"/>
        <end position="56"/>
    </location>
</feature>
<protein>
    <submittedName>
        <fullName evidence="2">Uncharacterized protein</fullName>
    </submittedName>
</protein>
<dbReference type="RefSeq" id="WP_179829140.1">
    <property type="nucleotide sequence ID" value="NZ_JACCFS010000001.1"/>
</dbReference>
<keyword evidence="1" id="KW-1133">Transmembrane helix</keyword>
<comment type="caution">
    <text evidence="2">The sequence shown here is derived from an EMBL/GenBank/DDBJ whole genome shotgun (WGS) entry which is preliminary data.</text>
</comment>
<evidence type="ECO:0000313" key="3">
    <source>
        <dbReference type="Proteomes" id="UP000572051"/>
    </source>
</evidence>
<dbReference type="Proteomes" id="UP000572051">
    <property type="component" value="Unassembled WGS sequence"/>
</dbReference>
<feature type="transmembrane region" description="Helical" evidence="1">
    <location>
        <begin position="89"/>
        <end position="107"/>
    </location>
</feature>
<name>A0A7Z0EU46_9ACTN</name>
<dbReference type="EMBL" id="JACCFS010000001">
    <property type="protein sequence ID" value="NYJ37977.1"/>
    <property type="molecule type" value="Genomic_DNA"/>
</dbReference>
<feature type="transmembrane region" description="Helical" evidence="1">
    <location>
        <begin position="62"/>
        <end position="82"/>
    </location>
</feature>
<reference evidence="2 3" key="1">
    <citation type="submission" date="2020-07" db="EMBL/GenBank/DDBJ databases">
        <title>Sequencing the genomes of 1000 actinobacteria strains.</title>
        <authorList>
            <person name="Klenk H.-P."/>
        </authorList>
    </citation>
    <scope>NUCLEOTIDE SEQUENCE [LARGE SCALE GENOMIC DNA]</scope>
    <source>
        <strain evidence="2 3">DSM 44442</strain>
    </source>
</reference>
<sequence>METVLIVAALLSILILLVSWAVIPEIFHEIGGKSLVTLTIAPVWAVAFVLVLLMPSTTGVQVGRLLVGGLLVAVFLILWGVAELFGRRWLRVCALFVSAVGGTWAFWPSWPRGEPTWLDGAPQGGWAAAASVALAGGYLWLERVTAKEPHVHVAEPSAADNEATRLVLNDLRLRLPAIEVVAPAWKPGGEPGEAVASIVESSDIKGNKLLSALTRLFSRIVQIPSYTVRVRAAENTAPAPAEGTPAPGGDRLVSVTVDVYENTTGKSEHQITLPPLRLDSAATRAAGFVASRIFLSDPSTREWARARFDGEDLSAYLTAKSPFTCSETWCGGDRDYAHDYDPNREERRTCIERLERVAGSRRIAGVVRHELAAKYELEGEHVKALRMHVLNRAQFRSDPFERSRYRMVVLLKMIANYDFANAWSGAAEADRQDIFSALGRAGIYPQGSTFPALASGPALATPTEEEFVAAPGTERFGDSVRRVRSVLLHIARTETHDFEKRHTWPRIACEDLLDKGRTRHRTLNVRKNHDEGLMARYRIGQRSIETLKESIDASITMASGRVPDARGSASTELWKKLPPRGNELYNQACLCAVREVEPFHDSGVTMVGDEEAAASRAVGIMREALHPSVCEHYRPSELLIVDRDLRCLRGSPAFDGLVEEQLRRDWGPAKPGTRPEPGDRLLDDWVLQRIHHAWRGEGARPGTA</sequence>
<accession>A0A7Z0EU46</accession>
<organism evidence="2 3">
    <name type="scientific">Nocardiopsis aegyptia</name>
    <dbReference type="NCBI Taxonomy" id="220378"/>
    <lineage>
        <taxon>Bacteria</taxon>
        <taxon>Bacillati</taxon>
        <taxon>Actinomycetota</taxon>
        <taxon>Actinomycetes</taxon>
        <taxon>Streptosporangiales</taxon>
        <taxon>Nocardiopsidaceae</taxon>
        <taxon>Nocardiopsis</taxon>
    </lineage>
</organism>
<feature type="transmembrane region" description="Helical" evidence="1">
    <location>
        <begin position="6"/>
        <end position="23"/>
    </location>
</feature>
<dbReference type="AlphaFoldDB" id="A0A7Z0EU46"/>
<proteinExistence type="predicted"/>
<keyword evidence="1" id="KW-0472">Membrane</keyword>
<evidence type="ECO:0000313" key="2">
    <source>
        <dbReference type="EMBL" id="NYJ37977.1"/>
    </source>
</evidence>